<dbReference type="STRING" id="64971.SAMN05421831_1031"/>
<dbReference type="NCBIfam" id="NF006602">
    <property type="entry name" value="PRK09146.1"/>
    <property type="match status" value="1"/>
</dbReference>
<organism evidence="5 6">
    <name type="scientific">Allopseudospirillum japonicum</name>
    <dbReference type="NCBI Taxonomy" id="64971"/>
    <lineage>
        <taxon>Bacteria</taxon>
        <taxon>Pseudomonadati</taxon>
        <taxon>Pseudomonadota</taxon>
        <taxon>Gammaproteobacteria</taxon>
        <taxon>Oceanospirillales</taxon>
        <taxon>Oceanospirillaceae</taxon>
        <taxon>Allopseudospirillum</taxon>
    </lineage>
</organism>
<dbReference type="SMART" id="SM00479">
    <property type="entry name" value="EXOIII"/>
    <property type="match status" value="1"/>
</dbReference>
<dbReference type="InterPro" id="IPR012337">
    <property type="entry name" value="RNaseH-like_sf"/>
</dbReference>
<accession>A0A1H6R058</accession>
<dbReference type="Proteomes" id="UP000242999">
    <property type="component" value="Unassembled WGS sequence"/>
</dbReference>
<reference evidence="6" key="1">
    <citation type="submission" date="2016-10" db="EMBL/GenBank/DDBJ databases">
        <authorList>
            <person name="Varghese N."/>
            <person name="Submissions S."/>
        </authorList>
    </citation>
    <scope>NUCLEOTIDE SEQUENCE [LARGE SCALE GENOMIC DNA]</scope>
    <source>
        <strain evidence="6">DSM 7165</strain>
    </source>
</reference>
<dbReference type="InterPro" id="IPR013520">
    <property type="entry name" value="Ribonucl_H"/>
</dbReference>
<dbReference type="GO" id="GO:0006259">
    <property type="term" value="P:DNA metabolic process"/>
    <property type="evidence" value="ECO:0007669"/>
    <property type="project" value="UniProtKB-ARBA"/>
</dbReference>
<dbReference type="GO" id="GO:0005829">
    <property type="term" value="C:cytosol"/>
    <property type="evidence" value="ECO:0007669"/>
    <property type="project" value="TreeGrafter"/>
</dbReference>
<dbReference type="OrthoDB" id="5497329at2"/>
<dbReference type="RefSeq" id="WP_093308667.1">
    <property type="nucleotide sequence ID" value="NZ_FNYH01000003.1"/>
</dbReference>
<dbReference type="CDD" id="cd06127">
    <property type="entry name" value="DEDDh"/>
    <property type="match status" value="1"/>
</dbReference>
<evidence type="ECO:0000313" key="5">
    <source>
        <dbReference type="EMBL" id="SEI49398.1"/>
    </source>
</evidence>
<sequence>MFYLSQDELQDQQIPDWPHYFATLARQARHPSLRAFYQQGVVAAQTPLAEVPLMAMDFETTSLDARTGGILSIGLVPMRLQRIYCHQARHWLLKPRAPLPESSIVIHKITHSEVAKAPDLQDILDVVLAQMAGHIMVVHHQGIERPFLQAACKARIGEGIEFPVIDTMQLEARIHRRKRMRWIDALLGRKPVSIRLADARQRYNLPFYTAHHALTDALATAELLQAQVAHRFSADVPVGDLWS</sequence>
<gene>
    <name evidence="5" type="ORF">SAMN05421831_1031</name>
</gene>
<keyword evidence="1" id="KW-0540">Nuclease</keyword>
<dbReference type="SUPFAM" id="SSF53098">
    <property type="entry name" value="Ribonuclease H-like"/>
    <property type="match status" value="1"/>
</dbReference>
<dbReference type="EMBL" id="FNYH01000003">
    <property type="protein sequence ID" value="SEI49398.1"/>
    <property type="molecule type" value="Genomic_DNA"/>
</dbReference>
<evidence type="ECO:0000256" key="3">
    <source>
        <dbReference type="ARBA" id="ARBA00022839"/>
    </source>
</evidence>
<evidence type="ECO:0000256" key="1">
    <source>
        <dbReference type="ARBA" id="ARBA00022722"/>
    </source>
</evidence>
<dbReference type="PANTHER" id="PTHR30231">
    <property type="entry name" value="DNA POLYMERASE III SUBUNIT EPSILON"/>
    <property type="match status" value="1"/>
</dbReference>
<dbReference type="InterPro" id="IPR036397">
    <property type="entry name" value="RNaseH_sf"/>
</dbReference>
<proteinExistence type="predicted"/>
<dbReference type="AlphaFoldDB" id="A0A1H6R058"/>
<protein>
    <submittedName>
        <fullName evidence="5">DNA polymerase-3 subunit epsilon</fullName>
    </submittedName>
</protein>
<name>A0A1H6R058_9GAMM</name>
<dbReference type="Pfam" id="PF00929">
    <property type="entry name" value="RNase_T"/>
    <property type="match status" value="1"/>
</dbReference>
<keyword evidence="6" id="KW-1185">Reference proteome</keyword>
<keyword evidence="2" id="KW-0378">Hydrolase</keyword>
<evidence type="ECO:0000313" key="6">
    <source>
        <dbReference type="Proteomes" id="UP000242999"/>
    </source>
</evidence>
<evidence type="ECO:0000259" key="4">
    <source>
        <dbReference type="SMART" id="SM00479"/>
    </source>
</evidence>
<keyword evidence="3" id="KW-0269">Exonuclease</keyword>
<dbReference type="GO" id="GO:0003676">
    <property type="term" value="F:nucleic acid binding"/>
    <property type="evidence" value="ECO:0007669"/>
    <property type="project" value="InterPro"/>
</dbReference>
<dbReference type="PANTHER" id="PTHR30231:SF4">
    <property type="entry name" value="PROTEIN NEN2"/>
    <property type="match status" value="1"/>
</dbReference>
<feature type="domain" description="Exonuclease" evidence="4">
    <location>
        <begin position="52"/>
        <end position="233"/>
    </location>
</feature>
<dbReference type="Gene3D" id="3.30.420.10">
    <property type="entry name" value="Ribonuclease H-like superfamily/Ribonuclease H"/>
    <property type="match status" value="1"/>
</dbReference>
<dbReference type="GO" id="GO:0008408">
    <property type="term" value="F:3'-5' exonuclease activity"/>
    <property type="evidence" value="ECO:0007669"/>
    <property type="project" value="TreeGrafter"/>
</dbReference>
<evidence type="ECO:0000256" key="2">
    <source>
        <dbReference type="ARBA" id="ARBA00022801"/>
    </source>
</evidence>